<keyword evidence="8" id="KW-1185">Reference proteome</keyword>
<accession>A0A284VQA4</accession>
<evidence type="ECO:0000259" key="4">
    <source>
        <dbReference type="Pfam" id="PF00205"/>
    </source>
</evidence>
<dbReference type="NCBIfam" id="NF006187">
    <property type="entry name" value="PRK08322.1"/>
    <property type="match status" value="1"/>
</dbReference>
<dbReference type="Gene3D" id="3.40.50.1220">
    <property type="entry name" value="TPP-binding domain"/>
    <property type="match status" value="1"/>
</dbReference>
<dbReference type="Proteomes" id="UP000218615">
    <property type="component" value="Unassembled WGS sequence"/>
</dbReference>
<name>A0A284VQA4_9EURY</name>
<evidence type="ECO:0000259" key="5">
    <source>
        <dbReference type="Pfam" id="PF02775"/>
    </source>
</evidence>
<dbReference type="GO" id="GO:0009097">
    <property type="term" value="P:isoleucine biosynthetic process"/>
    <property type="evidence" value="ECO:0007669"/>
    <property type="project" value="TreeGrafter"/>
</dbReference>
<dbReference type="OrthoDB" id="6837at2157"/>
<dbReference type="InterPro" id="IPR045229">
    <property type="entry name" value="TPP_enz"/>
</dbReference>
<dbReference type="SUPFAM" id="SSF52467">
    <property type="entry name" value="DHS-like NAD/FAD-binding domain"/>
    <property type="match status" value="1"/>
</dbReference>
<feature type="domain" description="Thiamine pyrophosphate enzyme N-terminal TPP-binding" evidence="6">
    <location>
        <begin position="1"/>
        <end position="114"/>
    </location>
</feature>
<dbReference type="CDD" id="cd07035">
    <property type="entry name" value="TPP_PYR_POX_like"/>
    <property type="match status" value="1"/>
</dbReference>
<dbReference type="GO" id="GO:0003984">
    <property type="term" value="F:acetolactate synthase activity"/>
    <property type="evidence" value="ECO:0007669"/>
    <property type="project" value="TreeGrafter"/>
</dbReference>
<dbReference type="InterPro" id="IPR011766">
    <property type="entry name" value="TPP_enzyme_TPP-bd"/>
</dbReference>
<feature type="domain" description="Thiamine pyrophosphate enzyme TPP-binding" evidence="5">
    <location>
        <begin position="378"/>
        <end position="524"/>
    </location>
</feature>
<sequence length="545" mass="60140">MKGSDLFVRCLENEGVEYIFGVPGEEVLDLLDSLSRSKIKFIVTRHEHGAAFMADVYGRVTHTPGVCLSTLGPGATNLITGVADAYLDKAPLVAITGQADQEKTHKEAHQYIDIVGSFKYITNWNTIIKRADFIPEIVRKAFDIAADAPGAVHIELPEDVAEEETGKVPLQRKGKGHISSPGEDELNRVAAFLKNASMPIILAGNGILREEAFPELKEFVDRTGIPVATTFMGKGAIPADSHLYLGSVGIQEKDYIICGIDVADLVICIGFDPVEYSPRFWNPEASKNIIHIHSNHPVVDSSYLPEFILIGSIKETLKHLVTYCDFKKEIPEYFRKLKGIIEGELESFGDDMSFPMKPQKILYDIRKCLSRGDILISDVGAHKLWIGRLFPAYEPNTVIISNGLASMGFALPGAIAANLVLPEKKVIAAVGDGGFMMNLQELETARRLGCSFAVVIFNDSKYGSIDWKARIKFNRSFGVEFSNPDFVKLAESFGAKGVRIDRAEEFAPLLKKALEDGGIWVFDVEVDYSENMKLSQKLKGDVCKF</sequence>
<dbReference type="GO" id="GO:0044272">
    <property type="term" value="P:sulfur compound biosynthetic process"/>
    <property type="evidence" value="ECO:0007669"/>
    <property type="project" value="UniProtKB-ARBA"/>
</dbReference>
<reference evidence="8" key="1">
    <citation type="submission" date="2017-06" db="EMBL/GenBank/DDBJ databases">
        <authorList>
            <person name="Cremers G."/>
        </authorList>
    </citation>
    <scope>NUCLEOTIDE SEQUENCE [LARGE SCALE GENOMIC DNA]</scope>
</reference>
<dbReference type="Pfam" id="PF00205">
    <property type="entry name" value="TPP_enzyme_M"/>
    <property type="match status" value="1"/>
</dbReference>
<dbReference type="FunFam" id="3.40.50.970:FF:000007">
    <property type="entry name" value="Acetolactate synthase"/>
    <property type="match status" value="1"/>
</dbReference>
<dbReference type="RefSeq" id="WP_096206096.1">
    <property type="nucleotide sequence ID" value="NZ_FZMP01000178.1"/>
</dbReference>
<evidence type="ECO:0000313" key="7">
    <source>
        <dbReference type="EMBL" id="SNQ61409.1"/>
    </source>
</evidence>
<evidence type="ECO:0000256" key="3">
    <source>
        <dbReference type="RuleBase" id="RU362132"/>
    </source>
</evidence>
<keyword evidence="7" id="KW-0436">Ligase</keyword>
<evidence type="ECO:0000259" key="6">
    <source>
        <dbReference type="Pfam" id="PF02776"/>
    </source>
</evidence>
<dbReference type="GO" id="GO:0000287">
    <property type="term" value="F:magnesium ion binding"/>
    <property type="evidence" value="ECO:0007669"/>
    <property type="project" value="InterPro"/>
</dbReference>
<dbReference type="InterPro" id="IPR029061">
    <property type="entry name" value="THDP-binding"/>
</dbReference>
<evidence type="ECO:0000256" key="1">
    <source>
        <dbReference type="ARBA" id="ARBA00007812"/>
    </source>
</evidence>
<comment type="similarity">
    <text evidence="1 3">Belongs to the TPP enzyme family.</text>
</comment>
<evidence type="ECO:0000256" key="2">
    <source>
        <dbReference type="ARBA" id="ARBA00023052"/>
    </source>
</evidence>
<dbReference type="GO" id="GO:0005948">
    <property type="term" value="C:acetolactate synthase complex"/>
    <property type="evidence" value="ECO:0007669"/>
    <property type="project" value="TreeGrafter"/>
</dbReference>
<dbReference type="GO" id="GO:0050660">
    <property type="term" value="F:flavin adenine dinucleotide binding"/>
    <property type="evidence" value="ECO:0007669"/>
    <property type="project" value="TreeGrafter"/>
</dbReference>
<dbReference type="STRING" id="1392998.ANME2D_02283"/>
<organism evidence="7 8">
    <name type="scientific">Candidatus Methanoperedens nitratireducens</name>
    <dbReference type="NCBI Taxonomy" id="1392998"/>
    <lineage>
        <taxon>Archaea</taxon>
        <taxon>Methanobacteriati</taxon>
        <taxon>Methanobacteriota</taxon>
        <taxon>Stenosarchaea group</taxon>
        <taxon>Methanomicrobia</taxon>
        <taxon>Methanosarcinales</taxon>
        <taxon>ANME-2 cluster</taxon>
        <taxon>Candidatus Methanoperedentaceae</taxon>
        <taxon>Candidatus Methanoperedens</taxon>
    </lineage>
</organism>
<dbReference type="GO" id="GO:0016874">
    <property type="term" value="F:ligase activity"/>
    <property type="evidence" value="ECO:0007669"/>
    <property type="project" value="UniProtKB-KW"/>
</dbReference>
<dbReference type="Gene3D" id="3.40.50.970">
    <property type="match status" value="2"/>
</dbReference>
<protein>
    <submittedName>
        <fullName evidence="7">Putative Thiamine pyrophosphate-dependent enzyme, carboligase or decarboxylase</fullName>
    </submittedName>
</protein>
<dbReference type="Pfam" id="PF02776">
    <property type="entry name" value="TPP_enzyme_N"/>
    <property type="match status" value="1"/>
</dbReference>
<dbReference type="GO" id="GO:0009099">
    <property type="term" value="P:L-valine biosynthetic process"/>
    <property type="evidence" value="ECO:0007669"/>
    <property type="project" value="TreeGrafter"/>
</dbReference>
<dbReference type="Pfam" id="PF02775">
    <property type="entry name" value="TPP_enzyme_C"/>
    <property type="match status" value="1"/>
</dbReference>
<dbReference type="PANTHER" id="PTHR18968">
    <property type="entry name" value="THIAMINE PYROPHOSPHATE ENZYMES"/>
    <property type="match status" value="1"/>
</dbReference>
<dbReference type="SUPFAM" id="SSF52518">
    <property type="entry name" value="Thiamin diphosphate-binding fold (THDP-binding)"/>
    <property type="match status" value="2"/>
</dbReference>
<proteinExistence type="inferred from homology"/>
<dbReference type="EMBL" id="FZMP01000178">
    <property type="protein sequence ID" value="SNQ61409.1"/>
    <property type="molecule type" value="Genomic_DNA"/>
</dbReference>
<dbReference type="AlphaFoldDB" id="A0A284VQA4"/>
<dbReference type="GO" id="GO:0030976">
    <property type="term" value="F:thiamine pyrophosphate binding"/>
    <property type="evidence" value="ECO:0007669"/>
    <property type="project" value="InterPro"/>
</dbReference>
<gene>
    <name evidence="7" type="ORF">MNV_330077</name>
</gene>
<dbReference type="InterPro" id="IPR012000">
    <property type="entry name" value="Thiamin_PyroP_enz_cen_dom"/>
</dbReference>
<dbReference type="PANTHER" id="PTHR18968:SF129">
    <property type="entry name" value="ACETOLACTATE SYNTHASE"/>
    <property type="match status" value="1"/>
</dbReference>
<dbReference type="InterPro" id="IPR029035">
    <property type="entry name" value="DHS-like_NAD/FAD-binding_dom"/>
</dbReference>
<keyword evidence="2 3" id="KW-0786">Thiamine pyrophosphate</keyword>
<feature type="domain" description="Thiamine pyrophosphate enzyme central" evidence="4">
    <location>
        <begin position="186"/>
        <end position="320"/>
    </location>
</feature>
<dbReference type="InterPro" id="IPR012001">
    <property type="entry name" value="Thiamin_PyroP_enz_TPP-bd_dom"/>
</dbReference>
<evidence type="ECO:0000313" key="8">
    <source>
        <dbReference type="Proteomes" id="UP000218615"/>
    </source>
</evidence>